<dbReference type="EMBL" id="GGEC01049187">
    <property type="protein sequence ID" value="MBX29671.1"/>
    <property type="molecule type" value="Transcribed_RNA"/>
</dbReference>
<evidence type="ECO:0000313" key="1">
    <source>
        <dbReference type="EMBL" id="MBX29671.1"/>
    </source>
</evidence>
<reference evidence="1" key="1">
    <citation type="submission" date="2018-02" db="EMBL/GenBank/DDBJ databases">
        <title>Rhizophora mucronata_Transcriptome.</title>
        <authorList>
            <person name="Meera S.P."/>
            <person name="Sreeshan A."/>
            <person name="Augustine A."/>
        </authorList>
    </citation>
    <scope>NUCLEOTIDE SEQUENCE</scope>
    <source>
        <tissue evidence="1">Leaf</tissue>
    </source>
</reference>
<organism evidence="1">
    <name type="scientific">Rhizophora mucronata</name>
    <name type="common">Asiatic mangrove</name>
    <dbReference type="NCBI Taxonomy" id="61149"/>
    <lineage>
        <taxon>Eukaryota</taxon>
        <taxon>Viridiplantae</taxon>
        <taxon>Streptophyta</taxon>
        <taxon>Embryophyta</taxon>
        <taxon>Tracheophyta</taxon>
        <taxon>Spermatophyta</taxon>
        <taxon>Magnoliopsida</taxon>
        <taxon>eudicotyledons</taxon>
        <taxon>Gunneridae</taxon>
        <taxon>Pentapetalae</taxon>
        <taxon>rosids</taxon>
        <taxon>fabids</taxon>
        <taxon>Malpighiales</taxon>
        <taxon>Rhizophoraceae</taxon>
        <taxon>Rhizophora</taxon>
    </lineage>
</organism>
<sequence>MPIEYVPLPSQIQHNSHCSNKRRTKLLKVPGWVPSILCMPIASTGPDSLDLCVKMAALASLSLHSSASSPPFSSSLFTNLQSTALASSSRISQDHSFSFSSVRTNVALKRRFSFHAVSRGLKVLSASTKPAKSPGMCSDSAALPLMMEEIKFLSLPCLSPPFGLMRVVFLFYFRRVQLKKSGKSRERFFCRKRSVCLYI</sequence>
<proteinExistence type="predicted"/>
<dbReference type="AlphaFoldDB" id="A0A2P2MHH1"/>
<accession>A0A2P2MHH1</accession>
<name>A0A2P2MHH1_RHIMU</name>
<protein>
    <submittedName>
        <fullName evidence="1">Rhodanese-like domain-containing protein 14ic</fullName>
    </submittedName>
</protein>